<name>A0A917Q781_9HYPH</name>
<keyword evidence="7 13" id="KW-0808">Transferase</keyword>
<evidence type="ECO:0000256" key="13">
    <source>
        <dbReference type="HAMAP-Rule" id="MF_00409"/>
    </source>
</evidence>
<dbReference type="Pfam" id="PF02606">
    <property type="entry name" value="LpxK"/>
    <property type="match status" value="1"/>
</dbReference>
<evidence type="ECO:0000256" key="11">
    <source>
        <dbReference type="ARBA" id="ARBA00023098"/>
    </source>
</evidence>
<keyword evidence="6 13" id="KW-0441">Lipid A biosynthesis</keyword>
<evidence type="ECO:0000256" key="3">
    <source>
        <dbReference type="ARBA" id="ARBA00012071"/>
    </source>
</evidence>
<keyword evidence="9 13" id="KW-0418">Kinase</keyword>
<comment type="similarity">
    <text evidence="13">Belongs to the LpxK family.</text>
</comment>
<evidence type="ECO:0000256" key="1">
    <source>
        <dbReference type="ARBA" id="ARBA00002274"/>
    </source>
</evidence>
<comment type="catalytic activity">
    <reaction evidence="13">
        <text>a lipid A disaccharide + ATP = a lipid IVA + ADP + H(+)</text>
        <dbReference type="Rhea" id="RHEA:67840"/>
        <dbReference type="ChEBI" id="CHEBI:15378"/>
        <dbReference type="ChEBI" id="CHEBI:30616"/>
        <dbReference type="ChEBI" id="CHEBI:176343"/>
        <dbReference type="ChEBI" id="CHEBI:176425"/>
        <dbReference type="ChEBI" id="CHEBI:456216"/>
        <dbReference type="EC" id="2.7.1.130"/>
    </reaction>
</comment>
<protein>
    <recommendedName>
        <fullName evidence="4 13">Tetraacyldisaccharide 4'-kinase</fullName>
        <ecNumber evidence="3 13">2.7.1.130</ecNumber>
    </recommendedName>
    <alternativeName>
        <fullName evidence="12 13">Lipid A 4'-kinase</fullName>
    </alternativeName>
</protein>
<evidence type="ECO:0000256" key="6">
    <source>
        <dbReference type="ARBA" id="ARBA00022556"/>
    </source>
</evidence>
<accession>A0A917Q781</accession>
<keyword evidence="8 13" id="KW-0547">Nucleotide-binding</keyword>
<evidence type="ECO:0000256" key="10">
    <source>
        <dbReference type="ARBA" id="ARBA00022840"/>
    </source>
</evidence>
<keyword evidence="15" id="KW-1185">Reference proteome</keyword>
<keyword evidence="11 13" id="KW-0443">Lipid metabolism</keyword>
<dbReference type="EMBL" id="BMMF01000004">
    <property type="protein sequence ID" value="GGK30719.1"/>
    <property type="molecule type" value="Genomic_DNA"/>
</dbReference>
<dbReference type="InterPro" id="IPR027417">
    <property type="entry name" value="P-loop_NTPase"/>
</dbReference>
<dbReference type="InterPro" id="IPR003758">
    <property type="entry name" value="LpxK"/>
</dbReference>
<dbReference type="Proteomes" id="UP000600449">
    <property type="component" value="Unassembled WGS sequence"/>
</dbReference>
<comment type="caution">
    <text evidence="14">The sequence shown here is derived from an EMBL/GenBank/DDBJ whole genome shotgun (WGS) entry which is preliminary data.</text>
</comment>
<reference evidence="14 15" key="1">
    <citation type="journal article" date="2014" name="Int. J. Syst. Evol. Microbiol.">
        <title>Complete genome sequence of Corynebacterium casei LMG S-19264T (=DSM 44701T), isolated from a smear-ripened cheese.</title>
        <authorList>
            <consortium name="US DOE Joint Genome Institute (JGI-PGF)"/>
            <person name="Walter F."/>
            <person name="Albersmeier A."/>
            <person name="Kalinowski J."/>
            <person name="Ruckert C."/>
        </authorList>
    </citation>
    <scope>NUCLEOTIDE SEQUENCE [LARGE SCALE GENOMIC DNA]</scope>
    <source>
        <strain evidence="14 15">CGMCC 1.9161</strain>
    </source>
</reference>
<evidence type="ECO:0000313" key="15">
    <source>
        <dbReference type="Proteomes" id="UP000600449"/>
    </source>
</evidence>
<organism evidence="14 15">
    <name type="scientific">Salinarimonas ramus</name>
    <dbReference type="NCBI Taxonomy" id="690164"/>
    <lineage>
        <taxon>Bacteria</taxon>
        <taxon>Pseudomonadati</taxon>
        <taxon>Pseudomonadota</taxon>
        <taxon>Alphaproteobacteria</taxon>
        <taxon>Hyphomicrobiales</taxon>
        <taxon>Salinarimonadaceae</taxon>
        <taxon>Salinarimonas</taxon>
    </lineage>
</organism>
<dbReference type="EC" id="2.7.1.130" evidence="3 13"/>
<evidence type="ECO:0000256" key="7">
    <source>
        <dbReference type="ARBA" id="ARBA00022679"/>
    </source>
</evidence>
<dbReference type="GO" id="GO:0009245">
    <property type="term" value="P:lipid A biosynthetic process"/>
    <property type="evidence" value="ECO:0007669"/>
    <property type="project" value="UniProtKB-UniRule"/>
</dbReference>
<evidence type="ECO:0000256" key="5">
    <source>
        <dbReference type="ARBA" id="ARBA00022516"/>
    </source>
</evidence>
<comment type="function">
    <text evidence="1 13">Transfers the gamma-phosphate of ATP to the 4'-position of a tetraacyldisaccharide 1-phosphate intermediate (termed DS-1-P) to form tetraacyldisaccharide 1,4'-bis-phosphate (lipid IVA).</text>
</comment>
<keyword evidence="10 13" id="KW-0067">ATP-binding</keyword>
<dbReference type="SUPFAM" id="SSF52540">
    <property type="entry name" value="P-loop containing nucleoside triphosphate hydrolases"/>
    <property type="match status" value="1"/>
</dbReference>
<dbReference type="PANTHER" id="PTHR42724:SF1">
    <property type="entry name" value="TETRAACYLDISACCHARIDE 4'-KINASE, MITOCHONDRIAL-RELATED"/>
    <property type="match status" value="1"/>
</dbReference>
<evidence type="ECO:0000313" key="14">
    <source>
        <dbReference type="EMBL" id="GGK30719.1"/>
    </source>
</evidence>
<dbReference type="GO" id="GO:0005524">
    <property type="term" value="F:ATP binding"/>
    <property type="evidence" value="ECO:0007669"/>
    <property type="project" value="UniProtKB-UniRule"/>
</dbReference>
<sequence>MRAPGFWTAPEPTLPARLLWPLGAIVGTIGARRMRKPGARAALPVICIGNFTAGGAGKTPTALALAALLRRAGRSPVFLTRGHGGRARTPLLVDAAIHDHRAVGDEPLLLARAGPTIVSPDRVAGAALAATTGADVILMDDGLQNPSLKKDLVLAVLDGETGVGNGLCLPAGPLRVPLEAQWPFVDALVLMGYGAAGARVAAEAARRGKPVFRARLAPDPSVLDRLDGARVLAFAGIGRPEKFFRTLEDCGASLIERVALPDHHVYRPGEVQALMAHATARGLVPVTTEKDAARLPALEGLLALPVTARFEDEAGLAALAAERIARP</sequence>
<evidence type="ECO:0000256" key="2">
    <source>
        <dbReference type="ARBA" id="ARBA00004870"/>
    </source>
</evidence>
<dbReference type="GO" id="GO:0009244">
    <property type="term" value="P:lipopolysaccharide core region biosynthetic process"/>
    <property type="evidence" value="ECO:0007669"/>
    <property type="project" value="TreeGrafter"/>
</dbReference>
<evidence type="ECO:0000256" key="12">
    <source>
        <dbReference type="ARBA" id="ARBA00029757"/>
    </source>
</evidence>
<evidence type="ECO:0000256" key="8">
    <source>
        <dbReference type="ARBA" id="ARBA00022741"/>
    </source>
</evidence>
<comment type="pathway">
    <text evidence="2 13">Glycolipid biosynthesis; lipid IV(A) biosynthesis; lipid IV(A) from (3R)-3-hydroxytetradecanoyl-[acyl-carrier-protein] and UDP-N-acetyl-alpha-D-glucosamine: step 6/6.</text>
</comment>
<feature type="binding site" evidence="13">
    <location>
        <begin position="52"/>
        <end position="59"/>
    </location>
    <ligand>
        <name>ATP</name>
        <dbReference type="ChEBI" id="CHEBI:30616"/>
    </ligand>
</feature>
<evidence type="ECO:0000256" key="4">
    <source>
        <dbReference type="ARBA" id="ARBA00016436"/>
    </source>
</evidence>
<gene>
    <name evidence="13 14" type="primary">lpxK</name>
    <name evidence="14" type="ORF">GCM10011322_16620</name>
</gene>
<dbReference type="NCBIfam" id="TIGR00682">
    <property type="entry name" value="lpxK"/>
    <property type="match status" value="1"/>
</dbReference>
<dbReference type="GO" id="GO:0009029">
    <property type="term" value="F:lipid-A 4'-kinase activity"/>
    <property type="evidence" value="ECO:0007669"/>
    <property type="project" value="UniProtKB-UniRule"/>
</dbReference>
<evidence type="ECO:0000256" key="9">
    <source>
        <dbReference type="ARBA" id="ARBA00022777"/>
    </source>
</evidence>
<dbReference type="HAMAP" id="MF_00409">
    <property type="entry name" value="LpxK"/>
    <property type="match status" value="1"/>
</dbReference>
<proteinExistence type="inferred from homology"/>
<dbReference type="PANTHER" id="PTHR42724">
    <property type="entry name" value="TETRAACYLDISACCHARIDE 4'-KINASE"/>
    <property type="match status" value="1"/>
</dbReference>
<dbReference type="GO" id="GO:0005886">
    <property type="term" value="C:plasma membrane"/>
    <property type="evidence" value="ECO:0007669"/>
    <property type="project" value="TreeGrafter"/>
</dbReference>
<keyword evidence="5 13" id="KW-0444">Lipid biosynthesis</keyword>
<dbReference type="RefSeq" id="WP_188911573.1">
    <property type="nucleotide sequence ID" value="NZ_BMMF01000004.1"/>
</dbReference>
<dbReference type="AlphaFoldDB" id="A0A917Q781"/>